<keyword evidence="1" id="KW-0378">Hydrolase</keyword>
<keyword evidence="1" id="KW-0255">Endonuclease</keyword>
<accession>A0A481ZJH0</accession>
<sequence length="102" mass="11596">MVNLLNTHSNEVLLKGELTDNLENLSKGKEINNLENLSNGKETDNLKIIDDKGLLVNSFNSLKECALFFGVSTRTINRRIVKNVYFTFNGKNLKINRIKLDN</sequence>
<organism evidence="1">
    <name type="scientific">Orbilia oligospora</name>
    <name type="common">Nematode-trapping fungus</name>
    <name type="synonym">Arthrobotrys oligospora</name>
    <dbReference type="NCBI Taxonomy" id="2813651"/>
    <lineage>
        <taxon>Eukaryota</taxon>
        <taxon>Fungi</taxon>
        <taxon>Dikarya</taxon>
        <taxon>Ascomycota</taxon>
        <taxon>Pezizomycotina</taxon>
        <taxon>Orbiliomycetes</taxon>
        <taxon>Orbiliales</taxon>
        <taxon>Orbiliaceae</taxon>
        <taxon>Orbilia</taxon>
    </lineage>
</organism>
<reference evidence="1" key="2">
    <citation type="submission" date="2019-02" db="EMBL/GenBank/DDBJ databases">
        <authorList>
            <person name="Jiang L.L."/>
            <person name="Zhang Y."/>
        </authorList>
    </citation>
    <scope>NUCLEOTIDE SEQUENCE</scope>
</reference>
<keyword evidence="1" id="KW-0540">Nuclease</keyword>
<geneLocation type="mitochondrion" evidence="1"/>
<gene>
    <name evidence="1" type="primary">orf12</name>
</gene>
<keyword evidence="1" id="KW-0496">Mitochondrion</keyword>
<dbReference type="EMBL" id="MK571436">
    <property type="protein sequence ID" value="QBL01995.1"/>
    <property type="molecule type" value="Genomic_DNA"/>
</dbReference>
<dbReference type="RefSeq" id="YP_009568363.1">
    <property type="nucleotide sequence ID" value="NC_041246.1"/>
</dbReference>
<proteinExistence type="predicted"/>
<evidence type="ECO:0000313" key="1">
    <source>
        <dbReference type="EMBL" id="QBL01995.1"/>
    </source>
</evidence>
<protein>
    <submittedName>
        <fullName evidence="1">LAGLIDADG endonuclease</fullName>
    </submittedName>
</protein>
<dbReference type="GO" id="GO:0004519">
    <property type="term" value="F:endonuclease activity"/>
    <property type="evidence" value="ECO:0007669"/>
    <property type="project" value="UniProtKB-KW"/>
</dbReference>
<dbReference type="GeneID" id="39411650"/>
<reference evidence="1" key="1">
    <citation type="journal article" date="2018" name="Mitochondrial DNA Part B Resour">
        <title>The complete mitochondrial genomes of the nematode-trapping fungus Arthrobotrys oligospora.</title>
        <authorList>
            <person name="Jiang L."/>
            <person name="Zhang Y."/>
            <person name="Xu J."/>
            <person name="Zhang K.-Q."/>
            <person name="Zhang Y."/>
        </authorList>
    </citation>
    <scope>NUCLEOTIDE SEQUENCE</scope>
</reference>
<dbReference type="AlphaFoldDB" id="A0A481ZJH0"/>
<name>A0A481ZJH0_ORBOL</name>